<dbReference type="OrthoDB" id="10054302at2759"/>
<reference evidence="2" key="1">
    <citation type="submission" date="2021-02" db="EMBL/GenBank/DDBJ databases">
        <authorList>
            <person name="Nowell W R."/>
        </authorList>
    </citation>
    <scope>NUCLEOTIDE SEQUENCE</scope>
</reference>
<evidence type="ECO:0000313" key="2">
    <source>
        <dbReference type="EMBL" id="CAF1278623.1"/>
    </source>
</evidence>
<feature type="region of interest" description="Disordered" evidence="1">
    <location>
        <begin position="338"/>
        <end position="372"/>
    </location>
</feature>
<proteinExistence type="predicted"/>
<evidence type="ECO:0000256" key="1">
    <source>
        <dbReference type="SAM" id="MobiDB-lite"/>
    </source>
</evidence>
<keyword evidence="4" id="KW-1185">Reference proteome</keyword>
<gene>
    <name evidence="2" type="ORF">GPM918_LOCUS27444</name>
    <name evidence="3" type="ORF">SRO942_LOCUS27767</name>
</gene>
<protein>
    <submittedName>
        <fullName evidence="2">Uncharacterized protein</fullName>
    </submittedName>
</protein>
<dbReference type="Proteomes" id="UP000681722">
    <property type="component" value="Unassembled WGS sequence"/>
</dbReference>
<evidence type="ECO:0000313" key="3">
    <source>
        <dbReference type="EMBL" id="CAF4072133.1"/>
    </source>
</evidence>
<dbReference type="EMBL" id="CAJOBC010026764">
    <property type="protein sequence ID" value="CAF4072133.1"/>
    <property type="molecule type" value="Genomic_DNA"/>
</dbReference>
<organism evidence="2 4">
    <name type="scientific">Didymodactylos carnosus</name>
    <dbReference type="NCBI Taxonomy" id="1234261"/>
    <lineage>
        <taxon>Eukaryota</taxon>
        <taxon>Metazoa</taxon>
        <taxon>Spiralia</taxon>
        <taxon>Gnathifera</taxon>
        <taxon>Rotifera</taxon>
        <taxon>Eurotatoria</taxon>
        <taxon>Bdelloidea</taxon>
        <taxon>Philodinida</taxon>
        <taxon>Philodinidae</taxon>
        <taxon>Didymodactylos</taxon>
    </lineage>
</organism>
<sequence>MAADNLAAHEVGWFQETFSSKHFCRRCLISYNNRQISLTDLEIIPRTQDIHDQHLQLEGIDGVTLAMMDSHDSVKLVMPRFKDQLLFINKQRGLFEKENNEYNSSSKTTASFVKTFFSLTTTVEQNDLLKPEDDNVELSHQLSLTVPSATTSEFNIKKEFTDIIEILFLTTWKQSLISKMKRARQAKTSNEEVVVMKNKYSKPNSGRHLKEPNISDLCERTDEKKMIVQPVQESEVEDFEKLVDSMNQELVKNPAGNDIIKDLWRKTYKYRRHYIQTNKTVDILLKFPAYRLMNLLFADVQMLIGVSVEKAANEKLPDLLVSLVENEASTQISTADTVNVSNESTNEEKSDSALITPPGTPKNKRKHLQDVDDHSLLPKKIKVVPSNKVLSTAAAGCSTKRKRDTIKTSENLQAVMDDEDYSLHQIKKSRRQKDQRKRK</sequence>
<dbReference type="AlphaFoldDB" id="A0A815C622"/>
<accession>A0A815C622</accession>
<name>A0A815C622_9BILA</name>
<dbReference type="EMBL" id="CAJNOQ010011514">
    <property type="protein sequence ID" value="CAF1278623.1"/>
    <property type="molecule type" value="Genomic_DNA"/>
</dbReference>
<evidence type="ECO:0000313" key="4">
    <source>
        <dbReference type="Proteomes" id="UP000663829"/>
    </source>
</evidence>
<comment type="caution">
    <text evidence="2">The sequence shown here is derived from an EMBL/GenBank/DDBJ whole genome shotgun (WGS) entry which is preliminary data.</text>
</comment>
<dbReference type="Proteomes" id="UP000663829">
    <property type="component" value="Unassembled WGS sequence"/>
</dbReference>